<proteinExistence type="predicted"/>
<dbReference type="EMBL" id="SRLO01000017">
    <property type="protein sequence ID" value="TNN86100.1"/>
    <property type="molecule type" value="Genomic_DNA"/>
</dbReference>
<dbReference type="AlphaFoldDB" id="A0A4Z2J7N9"/>
<organism evidence="2 3">
    <name type="scientific">Liparis tanakae</name>
    <name type="common">Tanaka's snailfish</name>
    <dbReference type="NCBI Taxonomy" id="230148"/>
    <lineage>
        <taxon>Eukaryota</taxon>
        <taxon>Metazoa</taxon>
        <taxon>Chordata</taxon>
        <taxon>Craniata</taxon>
        <taxon>Vertebrata</taxon>
        <taxon>Euteleostomi</taxon>
        <taxon>Actinopterygii</taxon>
        <taxon>Neopterygii</taxon>
        <taxon>Teleostei</taxon>
        <taxon>Neoteleostei</taxon>
        <taxon>Acanthomorphata</taxon>
        <taxon>Eupercaria</taxon>
        <taxon>Perciformes</taxon>
        <taxon>Cottioidei</taxon>
        <taxon>Cottales</taxon>
        <taxon>Liparidae</taxon>
        <taxon>Liparis</taxon>
    </lineage>
</organism>
<keyword evidence="3" id="KW-1185">Reference proteome</keyword>
<protein>
    <submittedName>
        <fullName evidence="2">Uncharacterized protein</fullName>
    </submittedName>
</protein>
<feature type="region of interest" description="Disordered" evidence="1">
    <location>
        <begin position="1"/>
        <end position="22"/>
    </location>
</feature>
<reference evidence="2 3" key="1">
    <citation type="submission" date="2019-03" db="EMBL/GenBank/DDBJ databases">
        <title>First draft genome of Liparis tanakae, snailfish: a comprehensive survey of snailfish specific genes.</title>
        <authorList>
            <person name="Kim W."/>
            <person name="Song I."/>
            <person name="Jeong J.-H."/>
            <person name="Kim D."/>
            <person name="Kim S."/>
            <person name="Ryu S."/>
            <person name="Song J.Y."/>
            <person name="Lee S.K."/>
        </authorList>
    </citation>
    <scope>NUCLEOTIDE SEQUENCE [LARGE SCALE GENOMIC DNA]</scope>
    <source>
        <tissue evidence="2">Muscle</tissue>
    </source>
</reference>
<dbReference type="Proteomes" id="UP000314294">
    <property type="component" value="Unassembled WGS sequence"/>
</dbReference>
<evidence type="ECO:0000313" key="3">
    <source>
        <dbReference type="Proteomes" id="UP000314294"/>
    </source>
</evidence>
<comment type="caution">
    <text evidence="2">The sequence shown here is derived from an EMBL/GenBank/DDBJ whole genome shotgun (WGS) entry which is preliminary data.</text>
</comment>
<evidence type="ECO:0000256" key="1">
    <source>
        <dbReference type="SAM" id="MobiDB-lite"/>
    </source>
</evidence>
<sequence length="166" mass="17959">MISSGTVPDRHHQHRITLPPAKDQGRLIRLRAKSDEVMQVYQNLQLRLQLGPLAATSLQNSREGGEGGEGGEPCAHEQLLLLWPGASSSSSSSSSLLRWEQNVSSVRLEVRAAAPDPLEARLVLCSSSREEPPASRRGDANVGMLSLCEAADTSESSRKADIYSLM</sequence>
<name>A0A4Z2J7N9_9TELE</name>
<accession>A0A4Z2J7N9</accession>
<gene>
    <name evidence="2" type="ORF">EYF80_003517</name>
</gene>
<evidence type="ECO:0000313" key="2">
    <source>
        <dbReference type="EMBL" id="TNN86100.1"/>
    </source>
</evidence>